<comment type="similarity">
    <text evidence="1">Belongs to the ATP-dependent AMP-binding enzyme family.</text>
</comment>
<dbReference type="EMBL" id="WTPW01000045">
    <property type="protein sequence ID" value="KAF0554941.1"/>
    <property type="molecule type" value="Genomic_DNA"/>
</dbReference>
<evidence type="ECO:0000313" key="4">
    <source>
        <dbReference type="EMBL" id="KAF0554941.1"/>
    </source>
</evidence>
<dbReference type="Pfam" id="PF00501">
    <property type="entry name" value="AMP-binding"/>
    <property type="match status" value="1"/>
</dbReference>
<dbReference type="OrthoDB" id="10253115at2759"/>
<organism evidence="4 5">
    <name type="scientific">Gigaspora margarita</name>
    <dbReference type="NCBI Taxonomy" id="4874"/>
    <lineage>
        <taxon>Eukaryota</taxon>
        <taxon>Fungi</taxon>
        <taxon>Fungi incertae sedis</taxon>
        <taxon>Mucoromycota</taxon>
        <taxon>Glomeromycotina</taxon>
        <taxon>Glomeromycetes</taxon>
        <taxon>Diversisporales</taxon>
        <taxon>Gigasporaceae</taxon>
        <taxon>Gigaspora</taxon>
    </lineage>
</organism>
<proteinExistence type="inferred from homology"/>
<feature type="domain" description="AMP-dependent synthetase/ligase" evidence="3">
    <location>
        <begin position="29"/>
        <end position="392"/>
    </location>
</feature>
<evidence type="ECO:0000313" key="5">
    <source>
        <dbReference type="Proteomes" id="UP000439903"/>
    </source>
</evidence>
<dbReference type="PANTHER" id="PTHR24096:SF149">
    <property type="entry name" value="AMP-BINDING DOMAIN-CONTAINING PROTEIN-RELATED"/>
    <property type="match status" value="1"/>
</dbReference>
<accession>A0A8H4EUJ2</accession>
<gene>
    <name evidence="4" type="ORF">F8M41_018302</name>
</gene>
<reference evidence="4 5" key="1">
    <citation type="journal article" date="2019" name="Environ. Microbiol.">
        <title>At the nexus of three kingdoms: the genome of the mycorrhizal fungus Gigaspora margarita provides insights into plant, endobacterial and fungal interactions.</title>
        <authorList>
            <person name="Venice F."/>
            <person name="Ghignone S."/>
            <person name="Salvioli di Fossalunga A."/>
            <person name="Amselem J."/>
            <person name="Novero M."/>
            <person name="Xianan X."/>
            <person name="Sedzielewska Toro K."/>
            <person name="Morin E."/>
            <person name="Lipzen A."/>
            <person name="Grigoriev I.V."/>
            <person name="Henrissat B."/>
            <person name="Martin F.M."/>
            <person name="Bonfante P."/>
        </authorList>
    </citation>
    <scope>NUCLEOTIDE SEQUENCE [LARGE SCALE GENOMIC DNA]</scope>
    <source>
        <strain evidence="4 5">BEG34</strain>
    </source>
</reference>
<evidence type="ECO:0000256" key="1">
    <source>
        <dbReference type="ARBA" id="ARBA00006432"/>
    </source>
</evidence>
<evidence type="ECO:0000256" key="2">
    <source>
        <dbReference type="ARBA" id="ARBA00022598"/>
    </source>
</evidence>
<dbReference type="AlphaFoldDB" id="A0A8H4EUJ2"/>
<protein>
    <submittedName>
        <fullName evidence="4">Acetyl-CoA synthetase-like protein</fullName>
    </submittedName>
</protein>
<sequence length="425" mass="46551">MIFKSKYPDIKVPQVGIYQYVTSNPKNIPDDKTVYIDGITGKSYTYGEFKHESKKFAAGLQDKLGFKRGDVLAIFSPNQVDYPIVLLGTVAAGGKVTTANPKYQATELSYQLTNSGASVLIMHPQFIETGIKAAIKAKIPTSKVLLFGDKEIKGYKPYRFTLIGNREIEPVSYNPEEAKTATVYLPFSSGTTGKQKGVELTHTNIIANLEQLINAKCNLGPQSIIMGILPFYHIYSLSCILHGTLIHGATLVILPSFNVETFCGSIQKYKINHIYAVPPIILQLVNNPVVQNYDLSSVNLIISGAAPLSEELAKKCFKMFKIPTFQAYGLTETSPVLHHPDTIDLSNAISGSIGLLVPNVKAKLLSEDGLELGYNESGELWVHGPNVMKGYLKNKEATDSAFDKDGFFNTGDIATVDKQGILFTK</sequence>
<keyword evidence="5" id="KW-1185">Reference proteome</keyword>
<name>A0A8H4EUJ2_GIGMA</name>
<evidence type="ECO:0000259" key="3">
    <source>
        <dbReference type="Pfam" id="PF00501"/>
    </source>
</evidence>
<dbReference type="SUPFAM" id="SSF56801">
    <property type="entry name" value="Acetyl-CoA synthetase-like"/>
    <property type="match status" value="1"/>
</dbReference>
<dbReference type="PANTHER" id="PTHR24096">
    <property type="entry name" value="LONG-CHAIN-FATTY-ACID--COA LIGASE"/>
    <property type="match status" value="1"/>
</dbReference>
<dbReference type="GO" id="GO:0016405">
    <property type="term" value="F:CoA-ligase activity"/>
    <property type="evidence" value="ECO:0007669"/>
    <property type="project" value="TreeGrafter"/>
</dbReference>
<dbReference type="Proteomes" id="UP000439903">
    <property type="component" value="Unassembled WGS sequence"/>
</dbReference>
<keyword evidence="2" id="KW-0436">Ligase</keyword>
<dbReference type="InterPro" id="IPR000873">
    <property type="entry name" value="AMP-dep_synth/lig_dom"/>
</dbReference>
<dbReference type="Gene3D" id="3.40.50.980">
    <property type="match status" value="2"/>
</dbReference>
<comment type="caution">
    <text evidence="4">The sequence shown here is derived from an EMBL/GenBank/DDBJ whole genome shotgun (WGS) entry which is preliminary data.</text>
</comment>
<dbReference type="FunFam" id="3.40.50.12780:FF:000003">
    <property type="entry name" value="Long-chain-fatty-acid--CoA ligase FadD"/>
    <property type="match status" value="1"/>
</dbReference>
<dbReference type="Gene3D" id="2.30.38.10">
    <property type="entry name" value="Luciferase, Domain 3"/>
    <property type="match status" value="1"/>
</dbReference>